<evidence type="ECO:0000256" key="1">
    <source>
        <dbReference type="ARBA" id="ARBA00022741"/>
    </source>
</evidence>
<dbReference type="VEuPathDB" id="VectorBase:GAUT039232"/>
<dbReference type="Pfam" id="PF00498">
    <property type="entry name" value="FHA"/>
    <property type="match status" value="1"/>
</dbReference>
<dbReference type="InterPro" id="IPR019821">
    <property type="entry name" value="Kinesin_motor_CS"/>
</dbReference>
<dbReference type="EnsemblMetazoa" id="GAUT039232-RA">
    <property type="protein sequence ID" value="GAUT039232-PA"/>
    <property type="gene ID" value="GAUT039232"/>
</dbReference>
<reference evidence="6" key="1">
    <citation type="submission" date="2020-05" db="UniProtKB">
        <authorList>
            <consortium name="EnsemblMetazoa"/>
        </authorList>
    </citation>
    <scope>IDENTIFICATION</scope>
    <source>
        <strain evidence="6">TTRI</strain>
    </source>
</reference>
<dbReference type="InterPro" id="IPR000253">
    <property type="entry name" value="FHA_dom"/>
</dbReference>
<accession>A0A1A9VJA7</accession>
<keyword evidence="3" id="KW-0505">Motor protein</keyword>
<evidence type="ECO:0000259" key="5">
    <source>
        <dbReference type="PROSITE" id="PS50006"/>
    </source>
</evidence>
<protein>
    <recommendedName>
        <fullName evidence="5">FHA domain-containing protein</fullName>
    </recommendedName>
</protein>
<dbReference type="Proteomes" id="UP000078200">
    <property type="component" value="Unassembled WGS sequence"/>
</dbReference>
<dbReference type="Gene3D" id="2.60.200.20">
    <property type="match status" value="1"/>
</dbReference>
<evidence type="ECO:0000313" key="6">
    <source>
        <dbReference type="EnsemblMetazoa" id="GAUT039232-PA"/>
    </source>
</evidence>
<dbReference type="InterPro" id="IPR027417">
    <property type="entry name" value="P-loop_NTPase"/>
</dbReference>
<dbReference type="GO" id="GO:0007018">
    <property type="term" value="P:microtubule-based movement"/>
    <property type="evidence" value="ECO:0007669"/>
    <property type="project" value="InterPro"/>
</dbReference>
<keyword evidence="4" id="KW-0175">Coiled coil</keyword>
<dbReference type="PANTHER" id="PTHR47117">
    <property type="entry name" value="STAR-RELATED LIPID TRANSFER PROTEIN 9"/>
    <property type="match status" value="1"/>
</dbReference>
<dbReference type="SUPFAM" id="SSF52540">
    <property type="entry name" value="P-loop containing nucleoside triphosphate hydrolases"/>
    <property type="match status" value="1"/>
</dbReference>
<feature type="coiled-coil region" evidence="4">
    <location>
        <begin position="72"/>
        <end position="99"/>
    </location>
</feature>
<dbReference type="PROSITE" id="PS50006">
    <property type="entry name" value="FHA_DOMAIN"/>
    <property type="match status" value="1"/>
</dbReference>
<dbReference type="PROSITE" id="PS00411">
    <property type="entry name" value="KINESIN_MOTOR_1"/>
    <property type="match status" value="1"/>
</dbReference>
<dbReference type="PANTHER" id="PTHR47117:SF5">
    <property type="entry name" value="KINESIN-LIKE PROTEIN KIF14"/>
    <property type="match status" value="1"/>
</dbReference>
<organism evidence="6 7">
    <name type="scientific">Glossina austeni</name>
    <name type="common">Savannah tsetse fly</name>
    <dbReference type="NCBI Taxonomy" id="7395"/>
    <lineage>
        <taxon>Eukaryota</taxon>
        <taxon>Metazoa</taxon>
        <taxon>Ecdysozoa</taxon>
        <taxon>Arthropoda</taxon>
        <taxon>Hexapoda</taxon>
        <taxon>Insecta</taxon>
        <taxon>Pterygota</taxon>
        <taxon>Neoptera</taxon>
        <taxon>Endopterygota</taxon>
        <taxon>Diptera</taxon>
        <taxon>Brachycera</taxon>
        <taxon>Muscomorpha</taxon>
        <taxon>Hippoboscoidea</taxon>
        <taxon>Glossinidae</taxon>
        <taxon>Glossina</taxon>
    </lineage>
</organism>
<keyword evidence="2" id="KW-0067">ATP-binding</keyword>
<dbReference type="SUPFAM" id="SSF49879">
    <property type="entry name" value="SMAD/FHA domain"/>
    <property type="match status" value="1"/>
</dbReference>
<dbReference type="InterPro" id="IPR008984">
    <property type="entry name" value="SMAD_FHA_dom_sf"/>
</dbReference>
<evidence type="ECO:0000256" key="3">
    <source>
        <dbReference type="ARBA" id="ARBA00023175"/>
    </source>
</evidence>
<feature type="domain" description="FHA" evidence="5">
    <location>
        <begin position="164"/>
        <end position="219"/>
    </location>
</feature>
<sequence>MESPASSKVNQGRWSKISLVDLAGSERVSGTNDLHKQGGVHIKKSVLALATLRYAQQARSIINRIKVNESEKDKIIRELRAEIGRLKLLQNERQRLEISETPAKQKSWMERLLEAENLRKREIQLLKRKGLASELIKNSNQAYLVNLSEDLSGTLFYILPLGSVTIGRTRLFLEESQPDITLDGQLIAHNHCTIENDGSRLYVIPEYEHFETYLNGELVTQKSEIFHADRLAVSITFASQIHFALVKD</sequence>
<keyword evidence="1" id="KW-0547">Nucleotide-binding</keyword>
<dbReference type="Gene3D" id="3.40.850.10">
    <property type="entry name" value="Kinesin motor domain"/>
    <property type="match status" value="1"/>
</dbReference>
<dbReference type="GO" id="GO:0005524">
    <property type="term" value="F:ATP binding"/>
    <property type="evidence" value="ECO:0007669"/>
    <property type="project" value="UniProtKB-KW"/>
</dbReference>
<dbReference type="GO" id="GO:0003777">
    <property type="term" value="F:microtubule motor activity"/>
    <property type="evidence" value="ECO:0007669"/>
    <property type="project" value="InterPro"/>
</dbReference>
<proteinExistence type="predicted"/>
<evidence type="ECO:0000313" key="7">
    <source>
        <dbReference type="Proteomes" id="UP000078200"/>
    </source>
</evidence>
<dbReference type="InterPro" id="IPR036961">
    <property type="entry name" value="Kinesin_motor_dom_sf"/>
</dbReference>
<dbReference type="SMART" id="SM00240">
    <property type="entry name" value="FHA"/>
    <property type="match status" value="1"/>
</dbReference>
<evidence type="ECO:0000256" key="4">
    <source>
        <dbReference type="SAM" id="Coils"/>
    </source>
</evidence>
<evidence type="ECO:0000256" key="2">
    <source>
        <dbReference type="ARBA" id="ARBA00022840"/>
    </source>
</evidence>
<dbReference type="AlphaFoldDB" id="A0A1A9VJA7"/>
<name>A0A1A9VJA7_GLOAU</name>
<keyword evidence="7" id="KW-1185">Reference proteome</keyword>
<dbReference type="STRING" id="7395.A0A1A9VJA7"/>